<proteinExistence type="predicted"/>
<sequence>MEHQKAAAKAEAASLKAKPSYPDINQLTTLLVTSLKPEIPKLLASHDFASCLPTELKELPSKVTELSVEIKELKQYVKDIELELLGDLQEIPSKLKTFTSTISSLSSQVAELKNIQWELPTEFHDLPHLVYREDRIAEVIENFKVGDLQLAEWRERSSFSIKLFRSLEDWEVSSLQCMQRLRHKFKGDNTPIIIQPPCYSVSKIPRDQHFISGKFIKVLTMNSRADLKDLSESFQIEVEFLLFVHSKPVGSVMLVDRIPKLVHVNFWNICNGEKCIIAQSKSKSIQDNLKCGFSLSLSRIDSPVAFSNLQPFLLGNKFKINFGLLSSNGRYDSAKICTCSRPL</sequence>
<protein>
    <submittedName>
        <fullName evidence="1">Uncharacterized protein</fullName>
    </submittedName>
</protein>
<reference evidence="1" key="2">
    <citation type="submission" date="2022-01" db="EMBL/GenBank/DDBJ databases">
        <authorList>
            <person name="Yamashiro T."/>
            <person name="Shiraishi A."/>
            <person name="Satake H."/>
            <person name="Nakayama K."/>
        </authorList>
    </citation>
    <scope>NUCLEOTIDE SEQUENCE</scope>
</reference>
<comment type="caution">
    <text evidence="1">The sequence shown here is derived from an EMBL/GenBank/DDBJ whole genome shotgun (WGS) entry which is preliminary data.</text>
</comment>
<evidence type="ECO:0000313" key="1">
    <source>
        <dbReference type="EMBL" id="GJS94906.1"/>
    </source>
</evidence>
<accession>A0ABQ4ZZY0</accession>
<gene>
    <name evidence="1" type="ORF">Tco_0801874</name>
</gene>
<dbReference type="EMBL" id="BQNB010011767">
    <property type="protein sequence ID" value="GJS94906.1"/>
    <property type="molecule type" value="Genomic_DNA"/>
</dbReference>
<evidence type="ECO:0000313" key="2">
    <source>
        <dbReference type="Proteomes" id="UP001151760"/>
    </source>
</evidence>
<name>A0ABQ4ZZY0_9ASTR</name>
<organism evidence="1 2">
    <name type="scientific">Tanacetum coccineum</name>
    <dbReference type="NCBI Taxonomy" id="301880"/>
    <lineage>
        <taxon>Eukaryota</taxon>
        <taxon>Viridiplantae</taxon>
        <taxon>Streptophyta</taxon>
        <taxon>Embryophyta</taxon>
        <taxon>Tracheophyta</taxon>
        <taxon>Spermatophyta</taxon>
        <taxon>Magnoliopsida</taxon>
        <taxon>eudicotyledons</taxon>
        <taxon>Gunneridae</taxon>
        <taxon>Pentapetalae</taxon>
        <taxon>asterids</taxon>
        <taxon>campanulids</taxon>
        <taxon>Asterales</taxon>
        <taxon>Asteraceae</taxon>
        <taxon>Asteroideae</taxon>
        <taxon>Anthemideae</taxon>
        <taxon>Anthemidinae</taxon>
        <taxon>Tanacetum</taxon>
    </lineage>
</organism>
<keyword evidence="2" id="KW-1185">Reference proteome</keyword>
<dbReference type="Proteomes" id="UP001151760">
    <property type="component" value="Unassembled WGS sequence"/>
</dbReference>
<reference evidence="1" key="1">
    <citation type="journal article" date="2022" name="Int. J. Mol. Sci.">
        <title>Draft Genome of Tanacetum Coccineum: Genomic Comparison of Closely Related Tanacetum-Family Plants.</title>
        <authorList>
            <person name="Yamashiro T."/>
            <person name="Shiraishi A."/>
            <person name="Nakayama K."/>
            <person name="Satake H."/>
        </authorList>
    </citation>
    <scope>NUCLEOTIDE SEQUENCE</scope>
</reference>